<reference evidence="6 7" key="1">
    <citation type="submission" date="2023-04" db="EMBL/GenBank/DDBJ databases">
        <title>Forest soil microbial communities from Buena Vista Peninsula, Colon Province, Panama.</title>
        <authorList>
            <person name="Bouskill N."/>
        </authorList>
    </citation>
    <scope>NUCLEOTIDE SEQUENCE [LARGE SCALE GENOMIC DNA]</scope>
    <source>
        <strain evidence="6 7">CFH S0262</strain>
    </source>
</reference>
<dbReference type="EMBL" id="JARXVC010000010">
    <property type="protein sequence ID" value="MDH6282394.1"/>
    <property type="molecule type" value="Genomic_DNA"/>
</dbReference>
<dbReference type="Proteomes" id="UP001160334">
    <property type="component" value="Unassembled WGS sequence"/>
</dbReference>
<dbReference type="InterPro" id="IPR009057">
    <property type="entry name" value="Homeodomain-like_sf"/>
</dbReference>
<feature type="domain" description="HTH tetR-type" evidence="5">
    <location>
        <begin position="14"/>
        <end position="74"/>
    </location>
</feature>
<evidence type="ECO:0000259" key="5">
    <source>
        <dbReference type="PROSITE" id="PS50977"/>
    </source>
</evidence>
<proteinExistence type="predicted"/>
<evidence type="ECO:0000256" key="3">
    <source>
        <dbReference type="ARBA" id="ARBA00023163"/>
    </source>
</evidence>
<dbReference type="PANTHER" id="PTHR30055">
    <property type="entry name" value="HTH-TYPE TRANSCRIPTIONAL REGULATOR RUTR"/>
    <property type="match status" value="1"/>
</dbReference>
<dbReference type="SUPFAM" id="SSF46689">
    <property type="entry name" value="Homeodomain-like"/>
    <property type="match status" value="1"/>
</dbReference>
<protein>
    <submittedName>
        <fullName evidence="6">AcrR family transcriptional regulator</fullName>
    </submittedName>
</protein>
<feature type="DNA-binding region" description="H-T-H motif" evidence="4">
    <location>
        <begin position="37"/>
        <end position="56"/>
    </location>
</feature>
<keyword evidence="7" id="KW-1185">Reference proteome</keyword>
<evidence type="ECO:0000256" key="2">
    <source>
        <dbReference type="ARBA" id="ARBA00023125"/>
    </source>
</evidence>
<organism evidence="6 7">
    <name type="scientific">Prescottella agglutinans</name>
    <dbReference type="NCBI Taxonomy" id="1644129"/>
    <lineage>
        <taxon>Bacteria</taxon>
        <taxon>Bacillati</taxon>
        <taxon>Actinomycetota</taxon>
        <taxon>Actinomycetes</taxon>
        <taxon>Mycobacteriales</taxon>
        <taxon>Nocardiaceae</taxon>
        <taxon>Prescottella</taxon>
    </lineage>
</organism>
<keyword evidence="2 4" id="KW-0238">DNA-binding</keyword>
<dbReference type="PANTHER" id="PTHR30055:SF238">
    <property type="entry name" value="MYCOFACTOCIN BIOSYNTHESIS TRANSCRIPTIONAL REGULATOR MFTR-RELATED"/>
    <property type="match status" value="1"/>
</dbReference>
<keyword evidence="3" id="KW-0804">Transcription</keyword>
<dbReference type="Pfam" id="PF17754">
    <property type="entry name" value="TetR_C_14"/>
    <property type="match status" value="1"/>
</dbReference>
<dbReference type="Gene3D" id="1.10.10.60">
    <property type="entry name" value="Homeodomain-like"/>
    <property type="match status" value="1"/>
</dbReference>
<keyword evidence="1" id="KW-0805">Transcription regulation</keyword>
<evidence type="ECO:0000256" key="1">
    <source>
        <dbReference type="ARBA" id="ARBA00023015"/>
    </source>
</evidence>
<sequence>MERDQRGLAERRREAVRMDIAAAAAKLFIADGFDATSVEDIAAGAGISVRTFYRHCEAKEDTLTPVLTSGIRDFAEYLAGRPVDESVATAVHEAFVECLRQDRYAEFVPTRELFVILTSVPGIRARWMVAAHDLADDIRPHLAQRAGLDPAGIEARLMSHTLLGALTVALEYWVTCDPDDPAGPADVGQLAASALSVLRLDIGRPTGNA</sequence>
<evidence type="ECO:0000313" key="7">
    <source>
        <dbReference type="Proteomes" id="UP001160334"/>
    </source>
</evidence>
<dbReference type="PRINTS" id="PR00455">
    <property type="entry name" value="HTHTETR"/>
</dbReference>
<name>A0ABT6MDJ9_9NOCA</name>
<dbReference type="Gene3D" id="1.10.357.10">
    <property type="entry name" value="Tetracycline Repressor, domain 2"/>
    <property type="match status" value="1"/>
</dbReference>
<dbReference type="RefSeq" id="WP_280761706.1">
    <property type="nucleotide sequence ID" value="NZ_JARXVC010000010.1"/>
</dbReference>
<dbReference type="Pfam" id="PF00440">
    <property type="entry name" value="TetR_N"/>
    <property type="match status" value="1"/>
</dbReference>
<evidence type="ECO:0000256" key="4">
    <source>
        <dbReference type="PROSITE-ProRule" id="PRU00335"/>
    </source>
</evidence>
<dbReference type="InterPro" id="IPR001647">
    <property type="entry name" value="HTH_TetR"/>
</dbReference>
<dbReference type="PROSITE" id="PS50977">
    <property type="entry name" value="HTH_TETR_2"/>
    <property type="match status" value="1"/>
</dbReference>
<accession>A0ABT6MDJ9</accession>
<comment type="caution">
    <text evidence="6">The sequence shown here is derived from an EMBL/GenBank/DDBJ whole genome shotgun (WGS) entry which is preliminary data.</text>
</comment>
<dbReference type="InterPro" id="IPR050109">
    <property type="entry name" value="HTH-type_TetR-like_transc_reg"/>
</dbReference>
<dbReference type="InterPro" id="IPR041347">
    <property type="entry name" value="MftR_C"/>
</dbReference>
<evidence type="ECO:0000313" key="6">
    <source>
        <dbReference type="EMBL" id="MDH6282394.1"/>
    </source>
</evidence>
<gene>
    <name evidence="6" type="ORF">M2280_003625</name>
</gene>